<dbReference type="InterPro" id="IPR027785">
    <property type="entry name" value="UvrD-like_helicase_C"/>
</dbReference>
<dbReference type="PANTHER" id="PTHR43788">
    <property type="entry name" value="DNA2/NAM7 HELICASE FAMILY MEMBER"/>
    <property type="match status" value="1"/>
</dbReference>
<keyword evidence="5" id="KW-1185">Reference proteome</keyword>
<dbReference type="PANTHER" id="PTHR43788:SF6">
    <property type="entry name" value="DNA HELICASE B"/>
    <property type="match status" value="1"/>
</dbReference>
<sequence length="547" mass="61706">MARPGDDARADLSDSWVDMFVDWSCKQVNFCCSIESKSVLVKYVRSFCHNWLHGEGKTYVLPLDVDLLLGTGVVSRYEDEIKTPFLIDGLYFSTYSFSRDRRFICESFLGKSFLDPVCPVGEADSVVRLIFPGECEYTDQMRAVYTTLLLPWVVITGGPGTGKTTTLIGILNAFYRLCPSFSIALCAPTGKAAMNLINIFDQVKELFANSDLGLSLSGYLVQTIHRLLGYPHRCKCFPLTFDVVIVDESSMLDVCLMKTLMNRMKKGSRLILLGDSCQLGPVQGGSVFREIVNTDINVLLPSGINLSPVITLKRNYRFLSKEIPLLAESILSSNIHIIEEFIFQGKIFKSDIDFVDPVCTSHERLWSTIVDGYSLYEKTVDSEDDIYAWFDALFKYRVLCAVSEGSLGTKNTNRVIGQIISKRLNRSKHYHLFFSGTPLMVLKNTPDKDLYNGDVGIFHWQDGQPGVFFVTHCGARFVPWHDMPLCQEAWAITVHKSQGSQFSSVAILVPPGKKMFFSRVWLYTAVTRAKKHILLCCSQNQLFDFFL</sequence>
<evidence type="ECO:0000313" key="5">
    <source>
        <dbReference type="Proteomes" id="UP000198651"/>
    </source>
</evidence>
<dbReference type="GO" id="GO:0003678">
    <property type="term" value="F:DNA helicase activity"/>
    <property type="evidence" value="ECO:0007669"/>
    <property type="project" value="UniProtKB-ARBA"/>
</dbReference>
<dbReference type="OrthoDB" id="9803432at2"/>
<name>A0A0S4M4X1_9BURK</name>
<dbReference type="AlphaFoldDB" id="A0A0S4M4X1"/>
<dbReference type="InterPro" id="IPR027417">
    <property type="entry name" value="P-loop_NTPase"/>
</dbReference>
<dbReference type="Pfam" id="PF13245">
    <property type="entry name" value="AAA_19"/>
    <property type="match status" value="1"/>
</dbReference>
<evidence type="ECO:0000256" key="1">
    <source>
        <dbReference type="ARBA" id="ARBA00022741"/>
    </source>
</evidence>
<organism evidence="4 5">
    <name type="scientific">Candidatus Ichthyocystis hellenicum</name>
    <dbReference type="NCBI Taxonomy" id="1561003"/>
    <lineage>
        <taxon>Bacteria</taxon>
        <taxon>Pseudomonadati</taxon>
        <taxon>Pseudomonadota</taxon>
        <taxon>Betaproteobacteria</taxon>
        <taxon>Burkholderiales</taxon>
        <taxon>Candidatus Ichthyocystis</taxon>
    </lineage>
</organism>
<dbReference type="GO" id="GO:0005524">
    <property type="term" value="F:ATP binding"/>
    <property type="evidence" value="ECO:0007669"/>
    <property type="project" value="UniProtKB-KW"/>
</dbReference>
<accession>A0A0S4M4X1</accession>
<protein>
    <submittedName>
        <fullName evidence="4">Putative exodeoxyribonuclease V alpha chain</fullName>
    </submittedName>
</protein>
<keyword evidence="2" id="KW-0067">ATP-binding</keyword>
<gene>
    <name evidence="4" type="ORF">Ark11_1290</name>
</gene>
<dbReference type="SUPFAM" id="SSF52540">
    <property type="entry name" value="P-loop containing nucleoside triphosphate hydrolases"/>
    <property type="match status" value="1"/>
</dbReference>
<keyword evidence="1" id="KW-0547">Nucleotide-binding</keyword>
<dbReference type="STRING" id="1561003.Ark11_1290"/>
<evidence type="ECO:0000259" key="3">
    <source>
        <dbReference type="Pfam" id="PF13538"/>
    </source>
</evidence>
<dbReference type="InterPro" id="IPR050534">
    <property type="entry name" value="Coronavir_polyprotein_1ab"/>
</dbReference>
<dbReference type="Gene3D" id="3.40.50.300">
    <property type="entry name" value="P-loop containing nucleotide triphosphate hydrolases"/>
    <property type="match status" value="3"/>
</dbReference>
<dbReference type="CDD" id="cd18809">
    <property type="entry name" value="SF1_C_RecD"/>
    <property type="match status" value="1"/>
</dbReference>
<dbReference type="Proteomes" id="UP000198651">
    <property type="component" value="Chromosome I"/>
</dbReference>
<reference evidence="5" key="1">
    <citation type="submission" date="2015-11" db="EMBL/GenBank/DDBJ databases">
        <authorList>
            <person name="Seth-Smith H.M.B."/>
        </authorList>
    </citation>
    <scope>NUCLEOTIDE SEQUENCE [LARGE SCALE GENOMIC DNA]</scope>
    <source>
        <strain evidence="5">2013Ark11</strain>
    </source>
</reference>
<dbReference type="Pfam" id="PF13538">
    <property type="entry name" value="UvrD_C_2"/>
    <property type="match status" value="1"/>
</dbReference>
<feature type="domain" description="UvrD-like helicase C-terminal" evidence="3">
    <location>
        <begin position="489"/>
        <end position="535"/>
    </location>
</feature>
<evidence type="ECO:0000256" key="2">
    <source>
        <dbReference type="ARBA" id="ARBA00022840"/>
    </source>
</evidence>
<dbReference type="EMBL" id="LN906597">
    <property type="protein sequence ID" value="CUT18095.1"/>
    <property type="molecule type" value="Genomic_DNA"/>
</dbReference>
<evidence type="ECO:0000313" key="4">
    <source>
        <dbReference type="EMBL" id="CUT18095.1"/>
    </source>
</evidence>
<proteinExistence type="predicted"/>
<dbReference type="RefSeq" id="WP_092343299.1">
    <property type="nucleotide sequence ID" value="NZ_FLSL01000098.1"/>
</dbReference>